<dbReference type="OrthoDB" id="1928965at2759"/>
<organism evidence="2 3">
    <name type="scientific">Momordica charantia</name>
    <name type="common">Bitter gourd</name>
    <name type="synonym">Balsam pear</name>
    <dbReference type="NCBI Taxonomy" id="3673"/>
    <lineage>
        <taxon>Eukaryota</taxon>
        <taxon>Viridiplantae</taxon>
        <taxon>Streptophyta</taxon>
        <taxon>Embryophyta</taxon>
        <taxon>Tracheophyta</taxon>
        <taxon>Spermatophyta</taxon>
        <taxon>Magnoliopsida</taxon>
        <taxon>eudicotyledons</taxon>
        <taxon>Gunneridae</taxon>
        <taxon>Pentapetalae</taxon>
        <taxon>rosids</taxon>
        <taxon>fabids</taxon>
        <taxon>Cucurbitales</taxon>
        <taxon>Cucurbitaceae</taxon>
        <taxon>Momordiceae</taxon>
        <taxon>Momordica</taxon>
    </lineage>
</organism>
<reference evidence="3" key="1">
    <citation type="submission" date="2025-08" db="UniProtKB">
        <authorList>
            <consortium name="RefSeq"/>
        </authorList>
    </citation>
    <scope>IDENTIFICATION</scope>
</reference>
<proteinExistence type="predicted"/>
<feature type="compositionally biased region" description="Low complexity" evidence="1">
    <location>
        <begin position="70"/>
        <end position="90"/>
    </location>
</feature>
<evidence type="ECO:0000313" key="3">
    <source>
        <dbReference type="RefSeq" id="XP_022141192.1"/>
    </source>
</evidence>
<keyword evidence="2" id="KW-1185">Reference proteome</keyword>
<sequence>MAAYGGGLVPFWANAGGVTEPFFMVPGTSNSHQPQLWAVPARPISNFVSSMNPGLQFGGVVPVLTRAVSNGSSGLESGSSPSLVSPGLIPATTNAPVTTSAPSSTGTTQMLRDFSLDIYEKKELEFMGRSSPENCQTPCSKP</sequence>
<feature type="compositionally biased region" description="Polar residues" evidence="1">
    <location>
        <begin position="91"/>
        <end position="109"/>
    </location>
</feature>
<dbReference type="GeneID" id="111011648"/>
<gene>
    <name evidence="3" type="primary">LOC111011648</name>
</gene>
<dbReference type="KEGG" id="mcha:111011648"/>
<dbReference type="AlphaFoldDB" id="A0A6J1CJ67"/>
<evidence type="ECO:0000256" key="1">
    <source>
        <dbReference type="SAM" id="MobiDB-lite"/>
    </source>
</evidence>
<feature type="region of interest" description="Disordered" evidence="1">
    <location>
        <begin position="70"/>
        <end position="109"/>
    </location>
</feature>
<protein>
    <submittedName>
        <fullName evidence="3">Transcription factor TCP9</fullName>
    </submittedName>
</protein>
<name>A0A6J1CJ67_MOMCH</name>
<dbReference type="RefSeq" id="XP_022141192.1">
    <property type="nucleotide sequence ID" value="XM_022285500.1"/>
</dbReference>
<dbReference type="Proteomes" id="UP000504603">
    <property type="component" value="Unplaced"/>
</dbReference>
<evidence type="ECO:0000313" key="2">
    <source>
        <dbReference type="Proteomes" id="UP000504603"/>
    </source>
</evidence>
<accession>A0A6J1CJ67</accession>